<reference evidence="1 2" key="1">
    <citation type="submission" date="2016-03" db="EMBL/GenBank/DDBJ databases">
        <title>Comparative genomics of the ectomycorrhizal sister species Rhizopogon vinicolor and Rhizopogon vesiculosus (Basidiomycota: Boletales) reveals a divergence of the mating type B locus.</title>
        <authorList>
            <person name="Mujic A.B."/>
            <person name="Kuo A."/>
            <person name="Tritt A."/>
            <person name="Lipzen A."/>
            <person name="Chen C."/>
            <person name="Johnson J."/>
            <person name="Sharma A."/>
            <person name="Barry K."/>
            <person name="Grigoriev I.V."/>
            <person name="Spatafora J.W."/>
        </authorList>
    </citation>
    <scope>NUCLEOTIDE SEQUENCE [LARGE SCALE GENOMIC DNA]</scope>
    <source>
        <strain evidence="1 2">AM-OR11-056</strain>
    </source>
</reference>
<proteinExistence type="predicted"/>
<protein>
    <submittedName>
        <fullName evidence="1">Uncharacterized protein</fullName>
    </submittedName>
</protein>
<accession>A0A1J8PZ42</accession>
<keyword evidence="2" id="KW-1185">Reference proteome</keyword>
<evidence type="ECO:0000313" key="2">
    <source>
        <dbReference type="Proteomes" id="UP000183567"/>
    </source>
</evidence>
<dbReference type="AlphaFoldDB" id="A0A1J8PZ42"/>
<name>A0A1J8PZ42_9AGAM</name>
<evidence type="ECO:0000313" key="1">
    <source>
        <dbReference type="EMBL" id="OJA13711.1"/>
    </source>
</evidence>
<gene>
    <name evidence="1" type="ORF">AZE42_12556</name>
</gene>
<feature type="non-terminal residue" evidence="1">
    <location>
        <position position="1"/>
    </location>
</feature>
<dbReference type="EMBL" id="LVVM01004042">
    <property type="protein sequence ID" value="OJA13711.1"/>
    <property type="molecule type" value="Genomic_DNA"/>
</dbReference>
<dbReference type="Proteomes" id="UP000183567">
    <property type="component" value="Unassembled WGS sequence"/>
</dbReference>
<comment type="caution">
    <text evidence="1">The sequence shown here is derived from an EMBL/GenBank/DDBJ whole genome shotgun (WGS) entry which is preliminary data.</text>
</comment>
<organism evidence="1 2">
    <name type="scientific">Rhizopogon vesiculosus</name>
    <dbReference type="NCBI Taxonomy" id="180088"/>
    <lineage>
        <taxon>Eukaryota</taxon>
        <taxon>Fungi</taxon>
        <taxon>Dikarya</taxon>
        <taxon>Basidiomycota</taxon>
        <taxon>Agaricomycotina</taxon>
        <taxon>Agaricomycetes</taxon>
        <taxon>Agaricomycetidae</taxon>
        <taxon>Boletales</taxon>
        <taxon>Suillineae</taxon>
        <taxon>Rhizopogonaceae</taxon>
        <taxon>Rhizopogon</taxon>
    </lineage>
</organism>
<sequence>GIIVILELGVDIGENSIVL</sequence>